<evidence type="ECO:0000313" key="2">
    <source>
        <dbReference type="EMBL" id="RNB88852.1"/>
    </source>
</evidence>
<comment type="caution">
    <text evidence="2">The sequence shown here is derived from an EMBL/GenBank/DDBJ whole genome shotgun (WGS) entry which is preliminary data.</text>
</comment>
<dbReference type="InterPro" id="IPR052939">
    <property type="entry name" value="23S_rRNA_MeTrnsfrase_RlmA"/>
</dbReference>
<evidence type="ECO:0000259" key="1">
    <source>
        <dbReference type="Pfam" id="PF13649"/>
    </source>
</evidence>
<protein>
    <submittedName>
        <fullName evidence="2">Class I SAM-dependent methyltransferase</fullName>
    </submittedName>
</protein>
<dbReference type="Proteomes" id="UP000269573">
    <property type="component" value="Unassembled WGS sequence"/>
</dbReference>
<feature type="domain" description="Methyltransferase" evidence="1">
    <location>
        <begin position="49"/>
        <end position="135"/>
    </location>
</feature>
<reference evidence="2 3" key="1">
    <citation type="submission" date="2018-10" db="EMBL/GenBank/DDBJ databases">
        <title>Phylogenomics of Brevibacillus.</title>
        <authorList>
            <person name="Dunlap C."/>
        </authorList>
    </citation>
    <scope>NUCLEOTIDE SEQUENCE [LARGE SCALE GENOMIC DNA]</scope>
    <source>
        <strain evidence="2 3">JCM 15774</strain>
    </source>
</reference>
<dbReference type="InterPro" id="IPR029063">
    <property type="entry name" value="SAM-dependent_MTases_sf"/>
</dbReference>
<dbReference type="PANTHER" id="PTHR43460:SF1">
    <property type="entry name" value="METHYLTRANSFERASE TYPE 11 DOMAIN-CONTAINING PROTEIN"/>
    <property type="match status" value="1"/>
</dbReference>
<dbReference type="EMBL" id="RHHU01000003">
    <property type="protein sequence ID" value="RNB88852.1"/>
    <property type="molecule type" value="Genomic_DNA"/>
</dbReference>
<dbReference type="Gene3D" id="3.40.50.150">
    <property type="entry name" value="Vaccinia Virus protein VP39"/>
    <property type="match status" value="1"/>
</dbReference>
<dbReference type="SUPFAM" id="SSF53335">
    <property type="entry name" value="S-adenosyl-L-methionine-dependent methyltransferases"/>
    <property type="match status" value="1"/>
</dbReference>
<dbReference type="GO" id="GO:0032259">
    <property type="term" value="P:methylation"/>
    <property type="evidence" value="ECO:0007669"/>
    <property type="project" value="UniProtKB-KW"/>
</dbReference>
<keyword evidence="2" id="KW-0808">Transferase</keyword>
<proteinExistence type="predicted"/>
<dbReference type="AlphaFoldDB" id="A0A3M8DL81"/>
<accession>A0A3M8DL81</accession>
<dbReference type="Pfam" id="PF13649">
    <property type="entry name" value="Methyltransf_25"/>
    <property type="match status" value="1"/>
</dbReference>
<dbReference type="CDD" id="cd02440">
    <property type="entry name" value="AdoMet_MTases"/>
    <property type="match status" value="1"/>
</dbReference>
<organism evidence="2 3">
    <name type="scientific">Brevibacillus nitrificans</name>
    <dbReference type="NCBI Taxonomy" id="651560"/>
    <lineage>
        <taxon>Bacteria</taxon>
        <taxon>Bacillati</taxon>
        <taxon>Bacillota</taxon>
        <taxon>Bacilli</taxon>
        <taxon>Bacillales</taxon>
        <taxon>Paenibacillaceae</taxon>
        <taxon>Brevibacillus</taxon>
    </lineage>
</organism>
<keyword evidence="2" id="KW-0489">Methyltransferase</keyword>
<keyword evidence="3" id="KW-1185">Reference proteome</keyword>
<dbReference type="RefSeq" id="WP_122922948.1">
    <property type="nucleotide sequence ID" value="NZ_RHHU01000003.1"/>
</dbReference>
<evidence type="ECO:0000313" key="3">
    <source>
        <dbReference type="Proteomes" id="UP000269573"/>
    </source>
</evidence>
<name>A0A3M8DL81_9BACL</name>
<sequence>MDEAAYRDFYESIGKKNGWDFSRLQVKTKGETWDFTHEVLQRCRPNDLVLDIGTGGGEAVLKIASHVRLLVGIDHSGAMIQRAQENLVSSPHRNVRFFQMDASALSFPDGFFDMVTSRHAPFDSYEIARVLKPGGVFLSQQVSEHDKYALKSCFGRGQCYGEDDGSLREKYRRDLQLAGLEVEVREYDAEEYYQSVEDLLFLLSHTPIITAFGEYADDFHQLHTYLKQNNSEQGIWTNAKRILLVATKKHE</sequence>
<dbReference type="InterPro" id="IPR041698">
    <property type="entry name" value="Methyltransf_25"/>
</dbReference>
<dbReference type="GO" id="GO:0008168">
    <property type="term" value="F:methyltransferase activity"/>
    <property type="evidence" value="ECO:0007669"/>
    <property type="project" value="UniProtKB-KW"/>
</dbReference>
<gene>
    <name evidence="2" type="ORF">EDM59_07065</name>
</gene>
<dbReference type="PANTHER" id="PTHR43460">
    <property type="entry name" value="METHYLTRANSFERASE"/>
    <property type="match status" value="1"/>
</dbReference>